<dbReference type="CDD" id="cd02440">
    <property type="entry name" value="AdoMet_MTases"/>
    <property type="match status" value="1"/>
</dbReference>
<gene>
    <name evidence="2" type="ORF">B8V81_2290</name>
</gene>
<reference evidence="2 3" key="1">
    <citation type="submission" date="2017-05" db="EMBL/GenBank/DDBJ databases">
        <title>Functional genome analysis of Paenibacillus pasadenensis strain R16: insights on endophytic life style and antifungal activity.</title>
        <authorList>
            <person name="Passera A."/>
            <person name="Marcolungo L."/>
            <person name="Casati P."/>
            <person name="Brasca M."/>
            <person name="Quaglino F."/>
            <person name="Delledonne M."/>
        </authorList>
    </citation>
    <scope>NUCLEOTIDE SEQUENCE [LARGE SCALE GENOMIC DNA]</scope>
    <source>
        <strain evidence="2 3">R16</strain>
    </source>
</reference>
<evidence type="ECO:0000313" key="3">
    <source>
        <dbReference type="Proteomes" id="UP000234789"/>
    </source>
</evidence>
<dbReference type="InterPro" id="IPR029063">
    <property type="entry name" value="SAM-dependent_MTases_sf"/>
</dbReference>
<dbReference type="AlphaFoldDB" id="A0A2N5N0K7"/>
<protein>
    <recommendedName>
        <fullName evidence="1">Methyltransferase domain-containing protein</fullName>
    </recommendedName>
</protein>
<keyword evidence="3" id="KW-1185">Reference proteome</keyword>
<sequence length="281" mass="30580">MDDMLETILDSLGLEGKMAEVQRVQTAHRMRLAEFWGIRQGARVLEIGCGQGDTTAVLACRVGPSGLVRGVDIAPPGYGAPMTVGEAAARLQQSRIGGPVRMEFGLDVLQDGVDFGENAYDEIVFSHSSWYLQSPEQLERLLARARRWGRRLCFAEWDPRIGRIGQLPHLLAVLVQAQAECFKTDSEANVRTLLAPADIRRIAHSAGWSVDEEATLPAGGLQDGGWEVDLALGEQAEELPRLHGLPRKSRQLLESQLGLLAAYASAGSSFESMDSWAMTAG</sequence>
<accession>A0A2N5N0K7</accession>
<dbReference type="Pfam" id="PF13649">
    <property type="entry name" value="Methyltransf_25"/>
    <property type="match status" value="1"/>
</dbReference>
<feature type="domain" description="Methyltransferase" evidence="1">
    <location>
        <begin position="44"/>
        <end position="148"/>
    </location>
</feature>
<organism evidence="2 3">
    <name type="scientific">Paenibacillus pasadenensis</name>
    <dbReference type="NCBI Taxonomy" id="217090"/>
    <lineage>
        <taxon>Bacteria</taxon>
        <taxon>Bacillati</taxon>
        <taxon>Bacillota</taxon>
        <taxon>Bacilli</taxon>
        <taxon>Bacillales</taxon>
        <taxon>Paenibacillaceae</taxon>
        <taxon>Paenibacillus</taxon>
    </lineage>
</organism>
<dbReference type="EMBL" id="NFEZ01000004">
    <property type="protein sequence ID" value="PLT43859.1"/>
    <property type="molecule type" value="Genomic_DNA"/>
</dbReference>
<dbReference type="Proteomes" id="UP000234789">
    <property type="component" value="Unassembled WGS sequence"/>
</dbReference>
<dbReference type="InterPro" id="IPR041698">
    <property type="entry name" value="Methyltransf_25"/>
</dbReference>
<dbReference type="Gene3D" id="3.40.50.150">
    <property type="entry name" value="Vaccinia Virus protein VP39"/>
    <property type="match status" value="1"/>
</dbReference>
<dbReference type="SUPFAM" id="SSF53335">
    <property type="entry name" value="S-adenosyl-L-methionine-dependent methyltransferases"/>
    <property type="match status" value="1"/>
</dbReference>
<dbReference type="RefSeq" id="WP_101808387.1">
    <property type="nucleotide sequence ID" value="NZ_NFEZ01000004.1"/>
</dbReference>
<proteinExistence type="predicted"/>
<comment type="caution">
    <text evidence="2">The sequence shown here is derived from an EMBL/GenBank/DDBJ whole genome shotgun (WGS) entry which is preliminary data.</text>
</comment>
<name>A0A2N5N0K7_9BACL</name>
<evidence type="ECO:0000313" key="2">
    <source>
        <dbReference type="EMBL" id="PLT43859.1"/>
    </source>
</evidence>
<evidence type="ECO:0000259" key="1">
    <source>
        <dbReference type="Pfam" id="PF13649"/>
    </source>
</evidence>